<feature type="compositionally biased region" description="Basic and acidic residues" evidence="1">
    <location>
        <begin position="38"/>
        <end position="54"/>
    </location>
</feature>
<dbReference type="InParanoid" id="A0A090M8J2"/>
<dbReference type="AlphaFoldDB" id="A0A090M8J2"/>
<dbReference type="GeneID" id="9831598"/>
<dbReference type="InterPro" id="IPR009069">
    <property type="entry name" value="Cys_alpha_HP_mot_SF"/>
</dbReference>
<dbReference type="RefSeq" id="XP_022840981.1">
    <property type="nucleotide sequence ID" value="XM_022983577.1"/>
</dbReference>
<feature type="compositionally biased region" description="Low complexity" evidence="1">
    <location>
        <begin position="61"/>
        <end position="73"/>
    </location>
</feature>
<organism evidence="2 3">
    <name type="scientific">Ostreococcus tauri</name>
    <name type="common">Marine green alga</name>
    <dbReference type="NCBI Taxonomy" id="70448"/>
    <lineage>
        <taxon>Eukaryota</taxon>
        <taxon>Viridiplantae</taxon>
        <taxon>Chlorophyta</taxon>
        <taxon>Mamiellophyceae</taxon>
        <taxon>Mamiellales</taxon>
        <taxon>Bathycoccaceae</taxon>
        <taxon>Ostreococcus</taxon>
    </lineage>
</organism>
<dbReference type="OrthoDB" id="541597at2759"/>
<comment type="caution">
    <text evidence="2">The sequence shown here is derived from an EMBL/GenBank/DDBJ whole genome shotgun (WGS) entry which is preliminary data.</text>
</comment>
<dbReference type="Proteomes" id="UP000009170">
    <property type="component" value="Unassembled WGS sequence"/>
</dbReference>
<evidence type="ECO:0000313" key="3">
    <source>
        <dbReference type="Proteomes" id="UP000009170"/>
    </source>
</evidence>
<feature type="region of interest" description="Disordered" evidence="1">
    <location>
        <begin position="38"/>
        <end position="79"/>
    </location>
</feature>
<reference evidence="3" key="1">
    <citation type="journal article" date="2006" name="Proc. Natl. Acad. Sci. U.S.A.">
        <title>Genome analysis of the smallest free-living eukaryote Ostreococcus tauri unveils many unique features.</title>
        <authorList>
            <person name="Derelle E."/>
            <person name="Ferraz C."/>
            <person name="Rombauts S."/>
            <person name="Rouze P."/>
            <person name="Worden A.Z."/>
            <person name="Robbens S."/>
            <person name="Partensky F."/>
            <person name="Degroeve S."/>
            <person name="Echeynie S."/>
            <person name="Cooke R."/>
            <person name="Saeys Y."/>
            <person name="Wuyts J."/>
            <person name="Jabbari K."/>
            <person name="Bowler C."/>
            <person name="Panaud O."/>
            <person name="Piegu B."/>
            <person name="Ball S.G."/>
            <person name="Ral J.-P."/>
            <person name="Bouget F.-Y."/>
            <person name="Piganeau G."/>
            <person name="De Baets B."/>
            <person name="Picard A."/>
            <person name="Delseny M."/>
            <person name="Demaille J."/>
            <person name="Van de Peer Y."/>
            <person name="Moreau H."/>
        </authorList>
    </citation>
    <scope>NUCLEOTIDE SEQUENCE [LARGE SCALE GENOMIC DNA]</scope>
    <source>
        <strain evidence="3">OTTH 0595 / CCAP 157/2 / RCC745</strain>
    </source>
</reference>
<accession>A0A090M8J2</accession>
<keyword evidence="3" id="KW-1185">Reference proteome</keyword>
<reference evidence="2 3" key="2">
    <citation type="journal article" date="2014" name="BMC Genomics">
        <title>An improved genome of the model marine alga Ostreococcus tauri unfolds by assessing Illumina de novo assemblies.</title>
        <authorList>
            <person name="Blanc-Mathieu R."/>
            <person name="Verhelst B."/>
            <person name="Derelle E."/>
            <person name="Rombauts S."/>
            <person name="Bouget F.Y."/>
            <person name="Carre I."/>
            <person name="Chateau A."/>
            <person name="Eyre-Walker A."/>
            <person name="Grimsley N."/>
            <person name="Moreau H."/>
            <person name="Piegu B."/>
            <person name="Rivals E."/>
            <person name="Schackwitz W."/>
            <person name="Van de Peer Y."/>
            <person name="Piganeau G."/>
        </authorList>
    </citation>
    <scope>NUCLEOTIDE SEQUENCE [LARGE SCALE GENOMIC DNA]</scope>
    <source>
        <strain evidence="3">OTTH 0595 / CCAP 157/2 / RCC745</strain>
    </source>
</reference>
<gene>
    <name evidence="2" type="ORF">OT_ostta08g02140</name>
</gene>
<evidence type="ECO:0000256" key="1">
    <source>
        <dbReference type="SAM" id="MobiDB-lite"/>
    </source>
</evidence>
<sequence length="203" mass="21821">MGVRQSRAIDADDLGASSRSARARIRITAHLVRELERARGRGTREDGDADEGGRARRRKSGTTATTASRRTSGMMPFAPSDLLTNANVGGDGKSNAALEDVRGRHPDVDGALTSSARAGDLLLKCERSEIDKINAYADELSAVERDPFEGAHEAPCAVEASSVRACYSANVSDVTACRDLVEKYRACGRTALRKFIRRERAAA</sequence>
<dbReference type="SUPFAM" id="SSF47072">
    <property type="entry name" value="Cysteine alpha-hairpin motif"/>
    <property type="match status" value="1"/>
</dbReference>
<name>A0A090M8J2_OSTTA</name>
<protein>
    <submittedName>
        <fullName evidence="2">Unnamed product</fullName>
    </submittedName>
</protein>
<dbReference type="KEGG" id="ota:OT_ostta08g02140"/>
<dbReference type="EMBL" id="CAID01000008">
    <property type="protein sequence ID" value="CEG01478.1"/>
    <property type="molecule type" value="Genomic_DNA"/>
</dbReference>
<evidence type="ECO:0000313" key="2">
    <source>
        <dbReference type="EMBL" id="CEG01478.1"/>
    </source>
</evidence>
<proteinExistence type="predicted"/>